<feature type="transmembrane region" description="Helical" evidence="1">
    <location>
        <begin position="20"/>
        <end position="38"/>
    </location>
</feature>
<keyword evidence="1" id="KW-1133">Transmembrane helix</keyword>
<evidence type="ECO:0000313" key="2">
    <source>
        <dbReference type="EMBL" id="MVZ60466.1"/>
    </source>
</evidence>
<keyword evidence="3" id="KW-1185">Reference proteome</keyword>
<dbReference type="AlphaFoldDB" id="A0A6N8KTS9"/>
<sequence>MMNELKITYSHKKQQQLANIFLILLILGLGFIYYAYFIKTTGLLMGRVSSIFVAVIGLVGFLKMKIAPKKSDEIAIRIDANGIEGKTSMIAKAAGRIDWHDIGDFYVDPKNLTLELKNPQKYADRMQNFFVRDTFLKGKKGVLDIPLGETEPNIDEIHSILSHYLQR</sequence>
<dbReference type="RefSeq" id="WP_160367121.1">
    <property type="nucleotide sequence ID" value="NZ_WSQA01000001.1"/>
</dbReference>
<organism evidence="2 3">
    <name type="scientific">Sphingobacterium humi</name>
    <dbReference type="NCBI Taxonomy" id="1796905"/>
    <lineage>
        <taxon>Bacteria</taxon>
        <taxon>Pseudomonadati</taxon>
        <taxon>Bacteroidota</taxon>
        <taxon>Sphingobacteriia</taxon>
        <taxon>Sphingobacteriales</taxon>
        <taxon>Sphingobacteriaceae</taxon>
        <taxon>Sphingobacterium</taxon>
    </lineage>
</organism>
<keyword evidence="1" id="KW-0812">Transmembrane</keyword>
<dbReference type="EMBL" id="WSQA01000001">
    <property type="protein sequence ID" value="MVZ60466.1"/>
    <property type="molecule type" value="Genomic_DNA"/>
</dbReference>
<reference evidence="2 3" key="1">
    <citation type="submission" date="2019-12" db="EMBL/GenBank/DDBJ databases">
        <authorList>
            <person name="Dong K."/>
        </authorList>
    </citation>
    <scope>NUCLEOTIDE SEQUENCE [LARGE SCALE GENOMIC DNA]</scope>
    <source>
        <strain evidence="2 3">JCM 31225</strain>
    </source>
</reference>
<evidence type="ECO:0000313" key="3">
    <source>
        <dbReference type="Proteomes" id="UP000435036"/>
    </source>
</evidence>
<comment type="caution">
    <text evidence="2">The sequence shown here is derived from an EMBL/GenBank/DDBJ whole genome shotgun (WGS) entry which is preliminary data.</text>
</comment>
<proteinExistence type="predicted"/>
<dbReference type="NCBIfam" id="NF041635">
    <property type="entry name" value="STM3941_fam"/>
    <property type="match status" value="1"/>
</dbReference>
<feature type="transmembrane region" description="Helical" evidence="1">
    <location>
        <begin position="44"/>
        <end position="62"/>
    </location>
</feature>
<keyword evidence="1" id="KW-0472">Membrane</keyword>
<protein>
    <submittedName>
        <fullName evidence="2">Uncharacterized protein</fullName>
    </submittedName>
</protein>
<dbReference type="Proteomes" id="UP000435036">
    <property type="component" value="Unassembled WGS sequence"/>
</dbReference>
<evidence type="ECO:0000256" key="1">
    <source>
        <dbReference type="SAM" id="Phobius"/>
    </source>
</evidence>
<name>A0A6N8KTS9_9SPHI</name>
<dbReference type="InterPro" id="IPR048136">
    <property type="entry name" value="STM3941-like"/>
</dbReference>
<dbReference type="OrthoDB" id="6028159at2"/>
<accession>A0A6N8KTS9</accession>
<gene>
    <name evidence="2" type="ORF">GQF63_00380</name>
</gene>